<accession>A0ABT7BTX5</accession>
<organism evidence="1 2">
    <name type="scientific">Roseofilum casamattae BLCC-M143</name>
    <dbReference type="NCBI Taxonomy" id="3022442"/>
    <lineage>
        <taxon>Bacteria</taxon>
        <taxon>Bacillati</taxon>
        <taxon>Cyanobacteriota</taxon>
        <taxon>Cyanophyceae</taxon>
        <taxon>Desertifilales</taxon>
        <taxon>Desertifilaceae</taxon>
        <taxon>Roseofilum</taxon>
        <taxon>Roseofilum casamattae</taxon>
    </lineage>
</organism>
<comment type="caution">
    <text evidence="1">The sequence shown here is derived from an EMBL/GenBank/DDBJ whole genome shotgun (WGS) entry which is preliminary data.</text>
</comment>
<keyword evidence="2" id="KW-1185">Reference proteome</keyword>
<dbReference type="EMBL" id="JAQOSQ010000003">
    <property type="protein sequence ID" value="MDJ1182639.1"/>
    <property type="molecule type" value="Genomic_DNA"/>
</dbReference>
<gene>
    <name evidence="1" type="ORF">PMH09_05475</name>
</gene>
<proteinExistence type="predicted"/>
<dbReference type="Proteomes" id="UP001232992">
    <property type="component" value="Unassembled WGS sequence"/>
</dbReference>
<dbReference type="InterPro" id="IPR013424">
    <property type="entry name" value="Ice-binding_C"/>
</dbReference>
<dbReference type="NCBIfam" id="TIGR02595">
    <property type="entry name" value="PEP_CTERM"/>
    <property type="match status" value="1"/>
</dbReference>
<reference evidence="1 2" key="1">
    <citation type="submission" date="2023-01" db="EMBL/GenBank/DDBJ databases">
        <title>Novel diversity within Roseofilum (Cyanobacteria; Desertifilaceae) from marine benthic mats with descriptions of four novel species.</title>
        <authorList>
            <person name="Wang Y."/>
            <person name="Berthold D.E."/>
            <person name="Hu J."/>
            <person name="Lefler F.W."/>
            <person name="Laughinghouse H.D. IV."/>
        </authorList>
    </citation>
    <scope>NUCLEOTIDE SEQUENCE [LARGE SCALE GENOMIC DNA]</scope>
    <source>
        <strain evidence="1 2">BLCC-M143</strain>
    </source>
</reference>
<name>A0ABT7BTX5_9CYAN</name>
<evidence type="ECO:0000313" key="2">
    <source>
        <dbReference type="Proteomes" id="UP001232992"/>
    </source>
</evidence>
<dbReference type="RefSeq" id="WP_283757291.1">
    <property type="nucleotide sequence ID" value="NZ_JAQOSQ010000003.1"/>
</dbReference>
<sequence length="122" mass="13137">MQCDRRSTDGVFYGTDFLNSQVSVAPNDIFSHWDAIPSQGVAPTGDFIDFLGNSVTLYSQVDVANKPGGGQKYSYISTSWKPDECETAVTESNSACQKKVPEPSALLGLLAVGAVDSLLERR</sequence>
<protein>
    <submittedName>
        <fullName evidence="1">PEP-CTERM sorting domain-containing protein</fullName>
    </submittedName>
</protein>
<evidence type="ECO:0000313" key="1">
    <source>
        <dbReference type="EMBL" id="MDJ1182639.1"/>
    </source>
</evidence>